<dbReference type="RefSeq" id="XP_046077331.1">
    <property type="nucleotide sequence ID" value="XM_046210299.1"/>
</dbReference>
<dbReference type="GO" id="GO:0020037">
    <property type="term" value="F:heme binding"/>
    <property type="evidence" value="ECO:0007669"/>
    <property type="project" value="InterPro"/>
</dbReference>
<dbReference type="PROSITE" id="PS00086">
    <property type="entry name" value="CYTOCHROME_P450"/>
    <property type="match status" value="1"/>
</dbReference>
<dbReference type="EMBL" id="JAJTJA010000001">
    <property type="protein sequence ID" value="KAH8704710.1"/>
    <property type="molecule type" value="Genomic_DNA"/>
</dbReference>
<organism evidence="10 11">
    <name type="scientific">Talaromyces proteolyticus</name>
    <dbReference type="NCBI Taxonomy" id="1131652"/>
    <lineage>
        <taxon>Eukaryota</taxon>
        <taxon>Fungi</taxon>
        <taxon>Dikarya</taxon>
        <taxon>Ascomycota</taxon>
        <taxon>Pezizomycotina</taxon>
        <taxon>Eurotiomycetes</taxon>
        <taxon>Eurotiomycetidae</taxon>
        <taxon>Eurotiales</taxon>
        <taxon>Trichocomaceae</taxon>
        <taxon>Talaromyces</taxon>
        <taxon>Talaromyces sect. Bacilispori</taxon>
    </lineage>
</organism>
<evidence type="ECO:0000256" key="1">
    <source>
        <dbReference type="ARBA" id="ARBA00001971"/>
    </source>
</evidence>
<reference evidence="10" key="1">
    <citation type="submission" date="2021-12" db="EMBL/GenBank/DDBJ databases">
        <title>Convergent genome expansion in fungi linked to evolution of root-endophyte symbiosis.</title>
        <authorList>
            <consortium name="DOE Joint Genome Institute"/>
            <person name="Ke Y.-H."/>
            <person name="Bonito G."/>
            <person name="Liao H.-L."/>
            <person name="Looney B."/>
            <person name="Rojas-Flechas A."/>
            <person name="Nash J."/>
            <person name="Hameed K."/>
            <person name="Schadt C."/>
            <person name="Martin F."/>
            <person name="Crous P.W."/>
            <person name="Miettinen O."/>
            <person name="Magnuson J.K."/>
            <person name="Labbe J."/>
            <person name="Jacobson D."/>
            <person name="Doktycz M.J."/>
            <person name="Veneault-Fourrey C."/>
            <person name="Kuo A."/>
            <person name="Mondo S."/>
            <person name="Calhoun S."/>
            <person name="Riley R."/>
            <person name="Ohm R."/>
            <person name="LaButti K."/>
            <person name="Andreopoulos B."/>
            <person name="Pangilinan J."/>
            <person name="Nolan M."/>
            <person name="Tritt A."/>
            <person name="Clum A."/>
            <person name="Lipzen A."/>
            <person name="Daum C."/>
            <person name="Barry K."/>
            <person name="Grigoriev I.V."/>
            <person name="Vilgalys R."/>
        </authorList>
    </citation>
    <scope>NUCLEOTIDE SEQUENCE</scope>
    <source>
        <strain evidence="10">PMI_201</strain>
    </source>
</reference>
<comment type="caution">
    <text evidence="10">The sequence shown here is derived from an EMBL/GenBank/DDBJ whole genome shotgun (WGS) entry which is preliminary data.</text>
</comment>
<dbReference type="GO" id="GO:0005506">
    <property type="term" value="F:iron ion binding"/>
    <property type="evidence" value="ECO:0007669"/>
    <property type="project" value="InterPro"/>
</dbReference>
<dbReference type="SUPFAM" id="SSF48264">
    <property type="entry name" value="Cytochrome P450"/>
    <property type="match status" value="1"/>
</dbReference>
<evidence type="ECO:0000256" key="9">
    <source>
        <dbReference type="RuleBase" id="RU000461"/>
    </source>
</evidence>
<feature type="binding site" description="axial binding residue" evidence="8">
    <location>
        <position position="442"/>
    </location>
    <ligand>
        <name>heme</name>
        <dbReference type="ChEBI" id="CHEBI:30413"/>
    </ligand>
    <ligandPart>
        <name>Fe</name>
        <dbReference type="ChEBI" id="CHEBI:18248"/>
    </ligandPart>
</feature>
<dbReference type="Proteomes" id="UP001201262">
    <property type="component" value="Unassembled WGS sequence"/>
</dbReference>
<evidence type="ECO:0000256" key="3">
    <source>
        <dbReference type="ARBA" id="ARBA00022617"/>
    </source>
</evidence>
<keyword evidence="6 8" id="KW-0408">Iron</keyword>
<evidence type="ECO:0000256" key="5">
    <source>
        <dbReference type="ARBA" id="ARBA00023002"/>
    </source>
</evidence>
<gene>
    <name evidence="10" type="ORF">BGW36DRAFT_285210</name>
</gene>
<evidence type="ECO:0000313" key="10">
    <source>
        <dbReference type="EMBL" id="KAH8704710.1"/>
    </source>
</evidence>
<dbReference type="AlphaFoldDB" id="A0AAD4Q0P1"/>
<protein>
    <submittedName>
        <fullName evidence="10">Cytochrome P450 oxidoreductase OrdA-like protein</fullName>
    </submittedName>
</protein>
<proteinExistence type="inferred from homology"/>
<dbReference type="InterPro" id="IPR002401">
    <property type="entry name" value="Cyt_P450_E_grp-I"/>
</dbReference>
<dbReference type="InterPro" id="IPR050364">
    <property type="entry name" value="Cytochrome_P450_fung"/>
</dbReference>
<comment type="cofactor">
    <cofactor evidence="1 8">
        <name>heme</name>
        <dbReference type="ChEBI" id="CHEBI:30413"/>
    </cofactor>
</comment>
<name>A0AAD4Q0P1_9EURO</name>
<comment type="similarity">
    <text evidence="2 9">Belongs to the cytochrome P450 family.</text>
</comment>
<dbReference type="InterPro" id="IPR036396">
    <property type="entry name" value="Cyt_P450_sf"/>
</dbReference>
<accession>A0AAD4Q0P1</accession>
<dbReference type="GO" id="GO:0016705">
    <property type="term" value="F:oxidoreductase activity, acting on paired donors, with incorporation or reduction of molecular oxygen"/>
    <property type="evidence" value="ECO:0007669"/>
    <property type="project" value="InterPro"/>
</dbReference>
<sequence>MSFMSITGAILTSIVLYFVYTIAHSRHAIKPPLPPGPRPKFLVGNLADLPKPGEREWEHWLKHKDLYGGISSITVLGQTLVIIHDIRLAYELMEKRSAKHSCRPKQVFAGELLGWNDSLGLATYGNRFRAIRKNMAKVIGSHATASQFYPLQELEAGRLLLRILDSPENLKEHIQSDAISAILKIIYGYNAEAHQRDPLVRLANEVMDEFAQAGVPGAWMVDMIPALKHIPDWFPGAGFKRTARSWAASLWELSERPFAFVRYQMDTGVENLSFLSQLLQKQSIANPNDRSVVKWSALSLVTAGADTTQSSLRCFFLAMTLYPEVQRKAQEEIDRVVGFDRLPELSDRPNLPYINAVVKEIFRWHPVAPMSLPHTTTEDDIIDGYLIPKGAYIMPSIWYFTHDPSVYSDPMSFKPERHLAAEGYPAELDPETLVFGFGRRICPGRLLASSSIFINVARSLAVFKITNPIENGVEVKQVAEFMPGVVSHPAPYKPTIKARSAKHEALVREIEQKHPWQQADSKIMQNVSF</sequence>
<evidence type="ECO:0000256" key="4">
    <source>
        <dbReference type="ARBA" id="ARBA00022723"/>
    </source>
</evidence>
<keyword evidence="3 8" id="KW-0349">Heme</keyword>
<keyword evidence="5 9" id="KW-0560">Oxidoreductase</keyword>
<evidence type="ECO:0000256" key="2">
    <source>
        <dbReference type="ARBA" id="ARBA00010617"/>
    </source>
</evidence>
<dbReference type="GeneID" id="70240586"/>
<dbReference type="Pfam" id="PF00067">
    <property type="entry name" value="p450"/>
    <property type="match status" value="1"/>
</dbReference>
<evidence type="ECO:0000256" key="7">
    <source>
        <dbReference type="ARBA" id="ARBA00023033"/>
    </source>
</evidence>
<dbReference type="PRINTS" id="PR00385">
    <property type="entry name" value="P450"/>
</dbReference>
<keyword evidence="7 9" id="KW-0503">Monooxygenase</keyword>
<dbReference type="GO" id="GO:0004497">
    <property type="term" value="F:monooxygenase activity"/>
    <property type="evidence" value="ECO:0007669"/>
    <property type="project" value="UniProtKB-KW"/>
</dbReference>
<dbReference type="PANTHER" id="PTHR46300:SF7">
    <property type="entry name" value="P450, PUTATIVE (EUROFUNG)-RELATED"/>
    <property type="match status" value="1"/>
</dbReference>
<dbReference type="PANTHER" id="PTHR46300">
    <property type="entry name" value="P450, PUTATIVE (EUROFUNG)-RELATED-RELATED"/>
    <property type="match status" value="1"/>
</dbReference>
<dbReference type="InterPro" id="IPR001128">
    <property type="entry name" value="Cyt_P450"/>
</dbReference>
<dbReference type="InterPro" id="IPR017972">
    <property type="entry name" value="Cyt_P450_CS"/>
</dbReference>
<dbReference type="PRINTS" id="PR00463">
    <property type="entry name" value="EP450I"/>
</dbReference>
<evidence type="ECO:0000256" key="6">
    <source>
        <dbReference type="ARBA" id="ARBA00023004"/>
    </source>
</evidence>
<keyword evidence="11" id="KW-1185">Reference proteome</keyword>
<keyword evidence="4 8" id="KW-0479">Metal-binding</keyword>
<dbReference type="Gene3D" id="1.10.630.10">
    <property type="entry name" value="Cytochrome P450"/>
    <property type="match status" value="1"/>
</dbReference>
<dbReference type="CDD" id="cd11065">
    <property type="entry name" value="CYP64-like"/>
    <property type="match status" value="1"/>
</dbReference>
<evidence type="ECO:0000313" key="11">
    <source>
        <dbReference type="Proteomes" id="UP001201262"/>
    </source>
</evidence>
<evidence type="ECO:0000256" key="8">
    <source>
        <dbReference type="PIRSR" id="PIRSR602401-1"/>
    </source>
</evidence>